<dbReference type="PANTHER" id="PTHR13318">
    <property type="entry name" value="PARTNER OF PAIRED, ISOFORM B-RELATED"/>
    <property type="match status" value="1"/>
</dbReference>
<dbReference type="Pfam" id="PF24758">
    <property type="entry name" value="LRR_At5g56370"/>
    <property type="match status" value="1"/>
</dbReference>
<evidence type="ECO:0000313" key="3">
    <source>
        <dbReference type="EMBL" id="SZX61783.1"/>
    </source>
</evidence>
<proteinExistence type="predicted"/>
<keyword evidence="4" id="KW-1185">Reference proteome</keyword>
<dbReference type="InterPro" id="IPR032675">
    <property type="entry name" value="LRR_dom_sf"/>
</dbReference>
<evidence type="ECO:0000313" key="4">
    <source>
        <dbReference type="Proteomes" id="UP000256970"/>
    </source>
</evidence>
<dbReference type="GO" id="GO:0005930">
    <property type="term" value="C:axoneme"/>
    <property type="evidence" value="ECO:0007669"/>
    <property type="project" value="UniProtKB-SubCell"/>
</dbReference>
<dbReference type="Proteomes" id="UP000256970">
    <property type="component" value="Unassembled WGS sequence"/>
</dbReference>
<organism evidence="3 4">
    <name type="scientific">Tetradesmus obliquus</name>
    <name type="common">Green alga</name>
    <name type="synonym">Acutodesmus obliquus</name>
    <dbReference type="NCBI Taxonomy" id="3088"/>
    <lineage>
        <taxon>Eukaryota</taxon>
        <taxon>Viridiplantae</taxon>
        <taxon>Chlorophyta</taxon>
        <taxon>core chlorophytes</taxon>
        <taxon>Chlorophyceae</taxon>
        <taxon>CS clade</taxon>
        <taxon>Sphaeropleales</taxon>
        <taxon>Scenedesmaceae</taxon>
        <taxon>Tetradesmus</taxon>
    </lineage>
</organism>
<evidence type="ECO:0000256" key="1">
    <source>
        <dbReference type="ARBA" id="ARBA00004430"/>
    </source>
</evidence>
<dbReference type="PANTHER" id="PTHR13318:SF190">
    <property type="entry name" value="PARTNER OF PAIRED, ISOFORM B"/>
    <property type="match status" value="1"/>
</dbReference>
<reference evidence="3 4" key="1">
    <citation type="submission" date="2016-10" db="EMBL/GenBank/DDBJ databases">
        <authorList>
            <person name="Cai Z."/>
        </authorList>
    </citation>
    <scope>NUCLEOTIDE SEQUENCE [LARGE SCALE GENOMIC DNA]</scope>
</reference>
<dbReference type="InterPro" id="IPR055411">
    <property type="entry name" value="LRR_FXL15/At3g58940/PEG3-like"/>
</dbReference>
<dbReference type="EMBL" id="FNXT01000177">
    <property type="protein sequence ID" value="SZX61783.1"/>
    <property type="molecule type" value="Genomic_DNA"/>
</dbReference>
<dbReference type="AlphaFoldDB" id="A0A383VA17"/>
<gene>
    <name evidence="3" type="ORF">BQ4739_LOCUS2342</name>
</gene>
<dbReference type="GO" id="GO:0019005">
    <property type="term" value="C:SCF ubiquitin ligase complex"/>
    <property type="evidence" value="ECO:0007669"/>
    <property type="project" value="TreeGrafter"/>
</dbReference>
<accession>A0A383VA17</accession>
<dbReference type="InterPro" id="IPR006553">
    <property type="entry name" value="Leu-rich_rpt_Cys-con_subtyp"/>
</dbReference>
<dbReference type="SMART" id="SM00367">
    <property type="entry name" value="LRR_CC"/>
    <property type="match status" value="4"/>
</dbReference>
<evidence type="ECO:0000259" key="2">
    <source>
        <dbReference type="Pfam" id="PF24758"/>
    </source>
</evidence>
<dbReference type="GO" id="GO:0031146">
    <property type="term" value="P:SCF-dependent proteasomal ubiquitin-dependent protein catabolic process"/>
    <property type="evidence" value="ECO:0007669"/>
    <property type="project" value="TreeGrafter"/>
</dbReference>
<protein>
    <recommendedName>
        <fullName evidence="2">F-box/LRR-repeat protein 15/At3g58940/PEG3-like LRR domain-containing protein</fullName>
    </recommendedName>
</protein>
<comment type="subcellular location">
    <subcellularLocation>
        <location evidence="1">Cytoplasm</location>
        <location evidence="1">Cytoskeleton</location>
        <location evidence="1">Cilium axoneme</location>
    </subcellularLocation>
</comment>
<sequence>MSLASSVLGACGSSTSKASSDFNWGSIMAHDVGTVVLRHLASTAESTRTTRLISKDCRQLVDSRVHGLKANLSALSSSQQLTSRFPRLRRLSFERLSSSSSASQLLTQLVQQQPKLLVRLQELDLSSCFGLEADVLVQLLRGCSGLRSLALPPLASSVQSNRHDFVEAITTHAGQLTQLLGAGDYICPASVQLLPQLSQLQSLDIAPGPHSSLLLTPAALQPLKQLHHLQRLQLGNHLARYDTFLLAGQLPQLSSLVFEYADDSSASHADLAPLMASSSLQELQLCNVICSDEVLGVLARTRVSKLTLRAGRFSASRKGAAALAQQLLALQMRVNDADMQAFAAALPALTGLRSLSLSVHRASETCTELMQAIFSLPQLQSLALSSHYNGLKEAEASNLPLLPSLQRLSLSNHFNDTTLQLLLRAAPSLRSLKLSSCSAVSDTGLTAVPQLCSKLREVHLELMRGAGAAGVAALAAGRCVARVVVEGCRNVNSQECRSLQQQLAGQKLDLEIVKLN</sequence>
<dbReference type="SUPFAM" id="SSF52047">
    <property type="entry name" value="RNI-like"/>
    <property type="match status" value="1"/>
</dbReference>
<feature type="domain" description="F-box/LRR-repeat protein 15/At3g58940/PEG3-like LRR" evidence="2">
    <location>
        <begin position="346"/>
        <end position="439"/>
    </location>
</feature>
<name>A0A383VA17_TETOB</name>
<dbReference type="Gene3D" id="3.80.10.10">
    <property type="entry name" value="Ribonuclease Inhibitor"/>
    <property type="match status" value="1"/>
</dbReference>